<keyword evidence="5" id="KW-0680">Restriction system</keyword>
<accession>N2BHK9</accession>
<dbReference type="PIRSF" id="PIRSF015855">
    <property type="entry name" value="TypeIII_Mtase_mKpnI"/>
    <property type="match status" value="1"/>
</dbReference>
<dbReference type="SUPFAM" id="SSF53335">
    <property type="entry name" value="S-adenosyl-L-methionine-dependent methyltransferases"/>
    <property type="match status" value="1"/>
</dbReference>
<dbReference type="HOGENOM" id="CLU_020164_2_1_9"/>
<evidence type="ECO:0000256" key="4">
    <source>
        <dbReference type="ARBA" id="ARBA00022691"/>
    </source>
</evidence>
<organism evidence="7 8">
    <name type="scientific">Eubacterium plexicaudatum ASF492</name>
    <dbReference type="NCBI Taxonomy" id="1235802"/>
    <lineage>
        <taxon>Bacteria</taxon>
        <taxon>Bacillati</taxon>
        <taxon>Bacillota</taxon>
        <taxon>Clostridia</taxon>
        <taxon>Eubacteriales</taxon>
        <taxon>Eubacteriaceae</taxon>
        <taxon>Eubacterium</taxon>
    </lineage>
</organism>
<evidence type="ECO:0000256" key="5">
    <source>
        <dbReference type="ARBA" id="ARBA00022747"/>
    </source>
</evidence>
<proteinExistence type="inferred from homology"/>
<evidence type="ECO:0000259" key="6">
    <source>
        <dbReference type="Pfam" id="PF01555"/>
    </source>
</evidence>
<dbReference type="InterPro" id="IPR002052">
    <property type="entry name" value="DNA_methylase_N6_adenine_CS"/>
</dbReference>
<dbReference type="Gene3D" id="3.40.50.150">
    <property type="entry name" value="Vaccinia Virus protein VP39"/>
    <property type="match status" value="1"/>
</dbReference>
<dbReference type="AlphaFoldDB" id="N2BHK9"/>
<comment type="similarity">
    <text evidence="1">Belongs to the N(4)/N(6)-methyltransferase family.</text>
</comment>
<gene>
    <name evidence="7" type="ORF">C823_00019</name>
</gene>
<dbReference type="InterPro" id="IPR002295">
    <property type="entry name" value="N4/N6-MTase_EcoPI_Mod-like"/>
</dbReference>
<keyword evidence="2" id="KW-0489">Methyltransferase</keyword>
<feature type="domain" description="DNA methylase N-4/N-6" evidence="6">
    <location>
        <begin position="117"/>
        <end position="451"/>
    </location>
</feature>
<dbReference type="Pfam" id="PF01555">
    <property type="entry name" value="N6_N4_Mtase"/>
    <property type="match status" value="1"/>
</dbReference>
<evidence type="ECO:0000313" key="7">
    <source>
        <dbReference type="EMBL" id="EMZ39686.1"/>
    </source>
</evidence>
<dbReference type="PROSITE" id="PS00092">
    <property type="entry name" value="N6_MTASE"/>
    <property type="match status" value="1"/>
</dbReference>
<dbReference type="GO" id="GO:0009307">
    <property type="term" value="P:DNA restriction-modification system"/>
    <property type="evidence" value="ECO:0007669"/>
    <property type="project" value="UniProtKB-KW"/>
</dbReference>
<dbReference type="EMBL" id="AQFT01000001">
    <property type="protein sequence ID" value="EMZ39686.1"/>
    <property type="molecule type" value="Genomic_DNA"/>
</dbReference>
<keyword evidence="4" id="KW-0949">S-adenosyl-L-methionine</keyword>
<sequence>MKAESKNSARCQIDRLDLMFPDCMIKTMDSQGRQSKAIDLERLYHRLSDFFQADAQTPAFPWAVRKDAAAQACEITQRKLCPCRQDSVHWDHTENMYVEGDNLAVLKLLQKSYQNKIKMIYIDPPYNTGSDLFVYTDDFSMEKAVYEQYESKRKCADAMNYERQHAGWCSMMYPRLLLAKNLLTEDGMIFISIDDHEYANLKKMCDDIFGEQNFCGTFIVNSAPNARDYGHIGKMHEYCLFYAKDSTKTKTNPLKDADKKFRFADETGGFNIHPLYNSNEAFHDKNRPNLYYPFYLYPDEPIGTEGFYKIGLEKKEHGIELYPPKSLKNSVQFVWRWGKERARQYLNTEIIGYRLGEGEYRIVQKMRRSEKIIRSLLTDKKYASRRGTAQVEALFGAKIFSFPKPLELLLDLCRTATDDQDIVLDFFSGSATTAHAVMLLNAQDGGRRKFIMVQRPEQTDEKSEAYKAGYANICEIGKERIRRAGDQIRTEYSEAAFDSGFRVYKLE</sequence>
<dbReference type="eggNOG" id="COG2189">
    <property type="taxonomic scope" value="Bacteria"/>
</dbReference>
<evidence type="ECO:0000256" key="2">
    <source>
        <dbReference type="ARBA" id="ARBA00022603"/>
    </source>
</evidence>
<dbReference type="REBASE" id="85910">
    <property type="entry name" value="M.Epl492ORF19P"/>
</dbReference>
<name>N2BHK9_9FIRM</name>
<dbReference type="GO" id="GO:0032259">
    <property type="term" value="P:methylation"/>
    <property type="evidence" value="ECO:0007669"/>
    <property type="project" value="UniProtKB-KW"/>
</dbReference>
<evidence type="ECO:0000256" key="3">
    <source>
        <dbReference type="ARBA" id="ARBA00022679"/>
    </source>
</evidence>
<keyword evidence="3" id="KW-0808">Transferase</keyword>
<keyword evidence="8" id="KW-1185">Reference proteome</keyword>
<reference evidence="7 8" key="1">
    <citation type="journal article" date="2014" name="Genome Announc.">
        <title>Draft genome sequences of the altered schaedler flora, a defined bacterial community from gnotobiotic mice.</title>
        <authorList>
            <person name="Wannemuehler M.J."/>
            <person name="Overstreet A.M."/>
            <person name="Ward D.V."/>
            <person name="Phillips G.J."/>
        </authorList>
    </citation>
    <scope>NUCLEOTIDE SEQUENCE [LARGE SCALE GENOMIC DNA]</scope>
    <source>
        <strain evidence="7 8">ASF492</strain>
    </source>
</reference>
<evidence type="ECO:0000313" key="8">
    <source>
        <dbReference type="Proteomes" id="UP000012589"/>
    </source>
</evidence>
<dbReference type="OrthoDB" id="9800801at2"/>
<dbReference type="InterPro" id="IPR002941">
    <property type="entry name" value="DNA_methylase_N4/N6"/>
</dbReference>
<dbReference type="PATRIC" id="fig|1235802.3.peg.19"/>
<dbReference type="Proteomes" id="UP000012589">
    <property type="component" value="Unassembled WGS sequence"/>
</dbReference>
<evidence type="ECO:0000256" key="1">
    <source>
        <dbReference type="ARBA" id="ARBA00006594"/>
    </source>
</evidence>
<dbReference type="GO" id="GO:0008170">
    <property type="term" value="F:N-methyltransferase activity"/>
    <property type="evidence" value="ECO:0007669"/>
    <property type="project" value="InterPro"/>
</dbReference>
<protein>
    <recommendedName>
        <fullName evidence="6">DNA methylase N-4/N-6 domain-containing protein</fullName>
    </recommendedName>
</protein>
<dbReference type="PRINTS" id="PR00506">
    <property type="entry name" value="D21N6MTFRASE"/>
</dbReference>
<dbReference type="STRING" id="1235802.C823_00019"/>
<comment type="caution">
    <text evidence="7">The sequence shown here is derived from an EMBL/GenBank/DDBJ whole genome shotgun (WGS) entry which is preliminary data.</text>
</comment>
<dbReference type="InterPro" id="IPR029063">
    <property type="entry name" value="SAM-dependent_MTases_sf"/>
</dbReference>
<dbReference type="GO" id="GO:0003677">
    <property type="term" value="F:DNA binding"/>
    <property type="evidence" value="ECO:0007669"/>
    <property type="project" value="InterPro"/>
</dbReference>